<proteinExistence type="predicted"/>
<dbReference type="Proteomes" id="UP000288351">
    <property type="component" value="Unassembled WGS sequence"/>
</dbReference>
<dbReference type="AlphaFoldDB" id="A0A401QRL1"/>
<dbReference type="EMBL" id="BHXC01000004">
    <property type="protein sequence ID" value="GCB87995.1"/>
    <property type="molecule type" value="Genomic_DNA"/>
</dbReference>
<evidence type="ECO:0000313" key="1">
    <source>
        <dbReference type="EMBL" id="GCB87995.1"/>
    </source>
</evidence>
<accession>A0A401QRL1</accession>
<sequence length="45" mass="4803">MSITALTQQVRVLAALGERHDEILTPGPWPSSAGWPRCSSRVGGI</sequence>
<reference evidence="1 2" key="1">
    <citation type="journal article" date="2019" name="Microbiol. Resour. Announc.">
        <title>Draft Genome Sequence of the Most Traditional epsilon-Poly-l-Lysine Producer, Streptomyces albulus NBRC14147.</title>
        <authorList>
            <person name="Yamanaka K."/>
            <person name="Hamano Y."/>
        </authorList>
    </citation>
    <scope>NUCLEOTIDE SEQUENCE [LARGE SCALE GENOMIC DNA]</scope>
    <source>
        <strain evidence="1 2">NBRC 14147</strain>
    </source>
</reference>
<protein>
    <submittedName>
        <fullName evidence="1">Uncharacterized protein</fullName>
    </submittedName>
</protein>
<name>A0A401QRL1_STRNR</name>
<gene>
    <name evidence="1" type="ORF">SALB_00664</name>
</gene>
<evidence type="ECO:0000313" key="2">
    <source>
        <dbReference type="Proteomes" id="UP000288351"/>
    </source>
</evidence>
<organism evidence="1 2">
    <name type="scientific">Streptomyces noursei</name>
    <name type="common">Streptomyces albulus</name>
    <dbReference type="NCBI Taxonomy" id="1971"/>
    <lineage>
        <taxon>Bacteria</taxon>
        <taxon>Bacillati</taxon>
        <taxon>Actinomycetota</taxon>
        <taxon>Actinomycetes</taxon>
        <taxon>Kitasatosporales</taxon>
        <taxon>Streptomycetaceae</taxon>
        <taxon>Streptomyces</taxon>
    </lineage>
</organism>
<comment type="caution">
    <text evidence="1">The sequence shown here is derived from an EMBL/GenBank/DDBJ whole genome shotgun (WGS) entry which is preliminary data.</text>
</comment>